<feature type="compositionally biased region" description="Polar residues" evidence="1">
    <location>
        <begin position="118"/>
        <end position="130"/>
    </location>
</feature>
<feature type="region of interest" description="Disordered" evidence="1">
    <location>
        <begin position="118"/>
        <end position="175"/>
    </location>
</feature>
<reference evidence="2 3" key="1">
    <citation type="submission" date="2019-06" db="EMBL/GenBank/DDBJ databases">
        <title>Genome Sequence of the Brown Rot Fungal Pathogen Monilinia laxa.</title>
        <authorList>
            <person name="De Miccolis Angelini R.M."/>
            <person name="Landi L."/>
            <person name="Abate D."/>
            <person name="Pollastro S."/>
            <person name="Romanazzi G."/>
            <person name="Faretra F."/>
        </authorList>
    </citation>
    <scope>NUCLEOTIDE SEQUENCE [LARGE SCALE GENOMIC DNA]</scope>
    <source>
        <strain evidence="2 3">Mlax316</strain>
    </source>
</reference>
<comment type="caution">
    <text evidence="2">The sequence shown here is derived from an EMBL/GenBank/DDBJ whole genome shotgun (WGS) entry which is preliminary data.</text>
</comment>
<evidence type="ECO:0000313" key="2">
    <source>
        <dbReference type="EMBL" id="KAB8303555.1"/>
    </source>
</evidence>
<evidence type="ECO:0000313" key="3">
    <source>
        <dbReference type="Proteomes" id="UP000326757"/>
    </source>
</evidence>
<dbReference type="AlphaFoldDB" id="A0A5N6KIP4"/>
<keyword evidence="3" id="KW-1185">Reference proteome</keyword>
<protein>
    <submittedName>
        <fullName evidence="2">Uncharacterized protein</fullName>
    </submittedName>
</protein>
<feature type="compositionally biased region" description="Basic residues" evidence="1">
    <location>
        <begin position="149"/>
        <end position="161"/>
    </location>
</feature>
<gene>
    <name evidence="2" type="ORF">EYC80_004960</name>
</gene>
<accession>A0A5N6KIP4</accession>
<name>A0A5N6KIP4_MONLA</name>
<dbReference type="OrthoDB" id="3564646at2759"/>
<proteinExistence type="predicted"/>
<evidence type="ECO:0000256" key="1">
    <source>
        <dbReference type="SAM" id="MobiDB-lite"/>
    </source>
</evidence>
<sequence>MSTHAKRDSCAAPEGQKDITGNDINEPITELSETTTFSTILSPEGIEISMENGIQKSRNNIIMTNYCREEMEMSLEFGLMRDGLSSIDVEESEEEEEAHVAMTKKVGLGTRFSQITGSNFLSKGFSSSETGESRPEAISIQIDEEVAQKKSKPRRRKRGVGKSRADKFSSSSQLA</sequence>
<feature type="region of interest" description="Disordered" evidence="1">
    <location>
        <begin position="1"/>
        <end position="24"/>
    </location>
</feature>
<dbReference type="EMBL" id="VIGI01000002">
    <property type="protein sequence ID" value="KAB8303555.1"/>
    <property type="molecule type" value="Genomic_DNA"/>
</dbReference>
<dbReference type="Proteomes" id="UP000326757">
    <property type="component" value="Unassembled WGS sequence"/>
</dbReference>
<organism evidence="2 3">
    <name type="scientific">Monilinia laxa</name>
    <name type="common">Brown rot fungus</name>
    <name type="synonym">Sclerotinia laxa</name>
    <dbReference type="NCBI Taxonomy" id="61186"/>
    <lineage>
        <taxon>Eukaryota</taxon>
        <taxon>Fungi</taxon>
        <taxon>Dikarya</taxon>
        <taxon>Ascomycota</taxon>
        <taxon>Pezizomycotina</taxon>
        <taxon>Leotiomycetes</taxon>
        <taxon>Helotiales</taxon>
        <taxon>Sclerotiniaceae</taxon>
        <taxon>Monilinia</taxon>
    </lineage>
</organism>